<evidence type="ECO:0000313" key="5">
    <source>
        <dbReference type="Proteomes" id="UP000229730"/>
    </source>
</evidence>
<dbReference type="NCBIfam" id="TIGR02285">
    <property type="entry name" value="TIGR02285 family protein"/>
    <property type="match status" value="1"/>
</dbReference>
<dbReference type="PANTHER" id="PTHR35936">
    <property type="entry name" value="MEMBRANE-BOUND LYTIC MUREIN TRANSGLYCOSYLASE F"/>
    <property type="match status" value="1"/>
</dbReference>
<feature type="signal peptide" evidence="2">
    <location>
        <begin position="1"/>
        <end position="23"/>
    </location>
</feature>
<dbReference type="Pfam" id="PF00497">
    <property type="entry name" value="SBP_bac_3"/>
    <property type="match status" value="1"/>
</dbReference>
<dbReference type="Proteomes" id="UP000229730">
    <property type="component" value="Unassembled WGS sequence"/>
</dbReference>
<evidence type="ECO:0000313" key="4">
    <source>
        <dbReference type="EMBL" id="PHZ84995.1"/>
    </source>
</evidence>
<dbReference type="EMBL" id="PDEM01000020">
    <property type="protein sequence ID" value="PHZ84995.1"/>
    <property type="molecule type" value="Genomic_DNA"/>
</dbReference>
<sequence>MPRLMYPLVASLMLLTGQSTTSAKEKITWVLAQEPPITYVRDDAYTGYGVKMLRLIQAELPDYDHAMHLGGNYQRATQDVKNGPLKCAVGVMKTPERMDIMSFSTVPVFHFFDIQIVTRKETFESWGRPEKISLNLLLKNKDLILMLSEGRKYTPGLQAILDRHQGAPHIRTTANAQFSETMLRMLQHNRFTYMFAYPEEVSYLTRQMDNMDNIVTIPITESQLFGHSWAVCSKTPQGKDAIAAISRALKKVRQTEEYREAYEAWIGGNLRTLYREKYQTEFLKIGE</sequence>
<gene>
    <name evidence="4" type="ORF">CRD36_09755</name>
</gene>
<dbReference type="SMART" id="SM00062">
    <property type="entry name" value="PBPb"/>
    <property type="match status" value="1"/>
</dbReference>
<organism evidence="4 5">
    <name type="scientific">Paremcibacter congregatus</name>
    <dbReference type="NCBI Taxonomy" id="2043170"/>
    <lineage>
        <taxon>Bacteria</taxon>
        <taxon>Pseudomonadati</taxon>
        <taxon>Pseudomonadota</taxon>
        <taxon>Alphaproteobacteria</taxon>
        <taxon>Emcibacterales</taxon>
        <taxon>Emcibacteraceae</taxon>
        <taxon>Paremcibacter</taxon>
    </lineage>
</organism>
<dbReference type="InterPro" id="IPR001638">
    <property type="entry name" value="Solute-binding_3/MltF_N"/>
</dbReference>
<protein>
    <recommendedName>
        <fullName evidence="3">Solute-binding protein family 3/N-terminal domain-containing protein</fullName>
    </recommendedName>
</protein>
<dbReference type="AlphaFoldDB" id="A0A2G4YRN7"/>
<keyword evidence="5" id="KW-1185">Reference proteome</keyword>
<comment type="caution">
    <text evidence="4">The sequence shown here is derived from an EMBL/GenBank/DDBJ whole genome shotgun (WGS) entry which is preliminary data.</text>
</comment>
<dbReference type="InterPro" id="IPR011972">
    <property type="entry name" value="CHP02285"/>
</dbReference>
<keyword evidence="1 2" id="KW-0732">Signal</keyword>
<evidence type="ECO:0000256" key="2">
    <source>
        <dbReference type="SAM" id="SignalP"/>
    </source>
</evidence>
<reference evidence="4 5" key="1">
    <citation type="submission" date="2017-10" db="EMBL/GenBank/DDBJ databases">
        <title>Frigbacter circumglobatus gen. nov. sp. nov., isolated from sediment cultured in situ.</title>
        <authorList>
            <person name="Zhao Z."/>
        </authorList>
    </citation>
    <scope>NUCLEOTIDE SEQUENCE [LARGE SCALE GENOMIC DNA]</scope>
    <source>
        <strain evidence="4 5">ZYL</strain>
    </source>
</reference>
<evidence type="ECO:0000259" key="3">
    <source>
        <dbReference type="SMART" id="SM00062"/>
    </source>
</evidence>
<evidence type="ECO:0000256" key="1">
    <source>
        <dbReference type="ARBA" id="ARBA00022729"/>
    </source>
</evidence>
<feature type="chain" id="PRO_5013653454" description="Solute-binding protein family 3/N-terminal domain-containing protein" evidence="2">
    <location>
        <begin position="24"/>
        <end position="287"/>
    </location>
</feature>
<dbReference type="SUPFAM" id="SSF53850">
    <property type="entry name" value="Periplasmic binding protein-like II"/>
    <property type="match status" value="1"/>
</dbReference>
<dbReference type="RefSeq" id="WP_099472631.1">
    <property type="nucleotide sequence ID" value="NZ_CP041025.1"/>
</dbReference>
<name>A0A2G4YRN7_9PROT</name>
<dbReference type="InParanoid" id="A0A2G4YRN7"/>
<accession>A0A2G4YRN7</accession>
<feature type="domain" description="Solute-binding protein family 3/N-terminal" evidence="3">
    <location>
        <begin position="26"/>
        <end position="269"/>
    </location>
</feature>
<proteinExistence type="predicted"/>
<dbReference type="Gene3D" id="3.40.190.10">
    <property type="entry name" value="Periplasmic binding protein-like II"/>
    <property type="match status" value="2"/>
</dbReference>